<comment type="caution">
    <text evidence="1">The sequence shown here is derived from an EMBL/GenBank/DDBJ whole genome shotgun (WGS) entry which is preliminary data.</text>
</comment>
<protein>
    <submittedName>
        <fullName evidence="1">Uncharacterized protein</fullName>
    </submittedName>
</protein>
<dbReference type="AlphaFoldDB" id="A0A0C1YI26"/>
<organism evidence="1 2">
    <name type="scientific">Noviherbaspirillum autotrophicum</name>
    <dbReference type="NCBI Taxonomy" id="709839"/>
    <lineage>
        <taxon>Bacteria</taxon>
        <taxon>Pseudomonadati</taxon>
        <taxon>Pseudomonadota</taxon>
        <taxon>Betaproteobacteria</taxon>
        <taxon>Burkholderiales</taxon>
        <taxon>Oxalobacteraceae</taxon>
        <taxon>Noviherbaspirillum</taxon>
    </lineage>
</organism>
<accession>A0A0C1YI26</accession>
<evidence type="ECO:0000313" key="2">
    <source>
        <dbReference type="Proteomes" id="UP000031572"/>
    </source>
</evidence>
<dbReference type="EMBL" id="JWJG01000028">
    <property type="protein sequence ID" value="KIF80187.1"/>
    <property type="molecule type" value="Genomic_DNA"/>
</dbReference>
<dbReference type="OrthoDB" id="8775897at2"/>
<dbReference type="RefSeq" id="WP_040039100.1">
    <property type="nucleotide sequence ID" value="NZ_JWJG01000028.1"/>
</dbReference>
<proteinExistence type="predicted"/>
<keyword evidence="2" id="KW-1185">Reference proteome</keyword>
<name>A0A0C1YI26_9BURK</name>
<reference evidence="1 2" key="1">
    <citation type="submission" date="2014-12" db="EMBL/GenBank/DDBJ databases">
        <title>Denitrispirillum autotrophicum gen. nov., sp. nov., Denitrifying, Facultatively Autotrophic Bacteria Isolated from Rice Paddy Soil.</title>
        <authorList>
            <person name="Ishii S."/>
            <person name="Ashida N."/>
            <person name="Ohno H."/>
            <person name="Otsuka S."/>
            <person name="Yokota A."/>
            <person name="Senoo K."/>
        </authorList>
    </citation>
    <scope>NUCLEOTIDE SEQUENCE [LARGE SCALE GENOMIC DNA]</scope>
    <source>
        <strain evidence="1 2">TSA66</strain>
    </source>
</reference>
<evidence type="ECO:0000313" key="1">
    <source>
        <dbReference type="EMBL" id="KIF80187.1"/>
    </source>
</evidence>
<dbReference type="Proteomes" id="UP000031572">
    <property type="component" value="Unassembled WGS sequence"/>
</dbReference>
<gene>
    <name evidence="1" type="ORF">TSA66_04165</name>
</gene>
<sequence>MPRTLLDPPGHLYGHYRSVEDALDFAKKLHEQQMALKSAHPQHYDPDVHAMVLAFNLRIVSRKIDALAAAFRSCIQVGQGGGLSERTVALQTALQQYNAAVACRDAWDNPVAASINVLDMAFDCIASMESDIRRFEQGN</sequence>